<dbReference type="Proteomes" id="UP000326678">
    <property type="component" value="Chromosome pGXM01"/>
</dbReference>
<name>A0A5P8WHZ6_9NOSO</name>
<gene>
    <name evidence="1" type="ORF">GXM_09136</name>
    <name evidence="2" type="ORF">GXM_09912</name>
</gene>
<dbReference type="KEGG" id="nsh:GXM_09136"/>
<accession>A0A5P8WHZ6</accession>
<dbReference type="EMBL" id="CP045228">
    <property type="protein sequence ID" value="QFS52418.1"/>
    <property type="molecule type" value="Genomic_DNA"/>
</dbReference>
<dbReference type="Proteomes" id="UP000326678">
    <property type="component" value="Chromosome Gxm2"/>
</dbReference>
<reference evidence="2 3" key="1">
    <citation type="submission" date="2019-10" db="EMBL/GenBank/DDBJ databases">
        <title>Genomic and transcriptomic insights into the perfect genentic adaptation of a filamentous nitrogen-fixing cyanobacterium to rice fields.</title>
        <authorList>
            <person name="Chen Z."/>
        </authorList>
    </citation>
    <scope>NUCLEOTIDE SEQUENCE [LARGE SCALE GENOMIC DNA]</scope>
    <source>
        <strain evidence="2">CCNUC1</strain>
    </source>
</reference>
<dbReference type="AlphaFoldDB" id="A0A5P8WHZ6"/>
<evidence type="ECO:0000313" key="1">
    <source>
        <dbReference type="EMBL" id="QFS51642.1"/>
    </source>
</evidence>
<dbReference type="EMBL" id="CP045227">
    <property type="protein sequence ID" value="QFS51642.1"/>
    <property type="molecule type" value="Genomic_DNA"/>
</dbReference>
<organism evidence="2 3">
    <name type="scientific">Nostoc sphaeroides CCNUC1</name>
    <dbReference type="NCBI Taxonomy" id="2653204"/>
    <lineage>
        <taxon>Bacteria</taxon>
        <taxon>Bacillati</taxon>
        <taxon>Cyanobacteriota</taxon>
        <taxon>Cyanophyceae</taxon>
        <taxon>Nostocales</taxon>
        <taxon>Nostocaceae</taxon>
        <taxon>Nostoc</taxon>
    </lineage>
</organism>
<evidence type="ECO:0000313" key="2">
    <source>
        <dbReference type="EMBL" id="QFS52418.1"/>
    </source>
</evidence>
<evidence type="ECO:0000313" key="3">
    <source>
        <dbReference type="Proteomes" id="UP000326678"/>
    </source>
</evidence>
<dbReference type="KEGG" id="nsh:GXM_09912"/>
<protein>
    <submittedName>
        <fullName evidence="2">Uncharacterized protein</fullName>
    </submittedName>
</protein>
<proteinExistence type="predicted"/>
<keyword evidence="3" id="KW-1185">Reference proteome</keyword>
<sequence>MGRELIFFAQALLADSNNYRFCEYLLVSQTEPYIEQYHNVGSEQ</sequence>